<dbReference type="InterPro" id="IPR013324">
    <property type="entry name" value="RNA_pol_sigma_r3/r4-like"/>
</dbReference>
<evidence type="ECO:0000256" key="4">
    <source>
        <dbReference type="ARBA" id="ARBA00023163"/>
    </source>
</evidence>
<dbReference type="PANTHER" id="PTHR43133">
    <property type="entry name" value="RNA POLYMERASE ECF-TYPE SIGMA FACTO"/>
    <property type="match status" value="1"/>
</dbReference>
<dbReference type="PANTHER" id="PTHR43133:SF57">
    <property type="entry name" value="RNA POLYMERASE SIGMA-70 FACTOR"/>
    <property type="match status" value="1"/>
</dbReference>
<dbReference type="Pfam" id="PF08281">
    <property type="entry name" value="Sigma70_r4_2"/>
    <property type="match status" value="1"/>
</dbReference>
<accession>A0ABY4WHP4</accession>
<reference evidence="7" key="1">
    <citation type="submission" date="2022-06" db="EMBL/GenBank/DDBJ databases">
        <title>Genome sequencing of Brevibacillus sp. BB3-R1.</title>
        <authorList>
            <person name="Heo J."/>
            <person name="Lee D."/>
            <person name="Won M."/>
            <person name="Han B.-H."/>
            <person name="Hong S.-B."/>
            <person name="Kwon S.-W."/>
        </authorList>
    </citation>
    <scope>NUCLEOTIDE SEQUENCE</scope>
    <source>
        <strain evidence="7">BB3-R1</strain>
    </source>
</reference>
<evidence type="ECO:0000256" key="3">
    <source>
        <dbReference type="ARBA" id="ARBA00023082"/>
    </source>
</evidence>
<keyword evidence="8" id="KW-1185">Reference proteome</keyword>
<comment type="similarity">
    <text evidence="1">Belongs to the sigma-70 factor family. ECF subfamily.</text>
</comment>
<protein>
    <submittedName>
        <fullName evidence="7">Sigma-70 family RNA polymerase sigma factor</fullName>
    </submittedName>
</protein>
<name>A0ABY4WHP4_9BACL</name>
<dbReference type="InterPro" id="IPR036388">
    <property type="entry name" value="WH-like_DNA-bd_sf"/>
</dbReference>
<dbReference type="Proteomes" id="UP001056500">
    <property type="component" value="Chromosome"/>
</dbReference>
<keyword evidence="2" id="KW-0805">Transcription regulation</keyword>
<sequence length="191" mass="22845">MEKKTMSLANSVMFFQHETQTDAKFFHEVFDCYHQRIYQYMRYRISNSSEAEELTSQVFEKVMQKIHTFRPERAPFEVWLFSIAHHTVNDFYRRQRRWQWSPLESIKEMVSSYIAPEEAVSKKAEESELIEAIYSLKERERRILSLKFVGELKNNEIAEIVGLSESNVGVILYRSLRQLRKILKERGGNHE</sequence>
<organism evidence="7 8">
    <name type="scientific">Brevibacillus ruminantium</name>
    <dbReference type="NCBI Taxonomy" id="2950604"/>
    <lineage>
        <taxon>Bacteria</taxon>
        <taxon>Bacillati</taxon>
        <taxon>Bacillota</taxon>
        <taxon>Bacilli</taxon>
        <taxon>Bacillales</taxon>
        <taxon>Paenibacillaceae</taxon>
        <taxon>Brevibacillus</taxon>
    </lineage>
</organism>
<dbReference type="InterPro" id="IPR014284">
    <property type="entry name" value="RNA_pol_sigma-70_dom"/>
</dbReference>
<dbReference type="SUPFAM" id="SSF88659">
    <property type="entry name" value="Sigma3 and sigma4 domains of RNA polymerase sigma factors"/>
    <property type="match status" value="1"/>
</dbReference>
<dbReference type="Gene3D" id="1.10.10.10">
    <property type="entry name" value="Winged helix-like DNA-binding domain superfamily/Winged helix DNA-binding domain"/>
    <property type="match status" value="1"/>
</dbReference>
<proteinExistence type="inferred from homology"/>
<gene>
    <name evidence="7" type="ORF">NDK47_04900</name>
</gene>
<evidence type="ECO:0000256" key="2">
    <source>
        <dbReference type="ARBA" id="ARBA00023015"/>
    </source>
</evidence>
<dbReference type="SUPFAM" id="SSF88946">
    <property type="entry name" value="Sigma2 domain of RNA polymerase sigma factors"/>
    <property type="match status" value="1"/>
</dbReference>
<dbReference type="Gene3D" id="1.10.1740.10">
    <property type="match status" value="1"/>
</dbReference>
<evidence type="ECO:0000313" key="7">
    <source>
        <dbReference type="EMBL" id="USG66642.1"/>
    </source>
</evidence>
<feature type="domain" description="RNA polymerase sigma-70 region 2" evidence="5">
    <location>
        <begin position="30"/>
        <end position="97"/>
    </location>
</feature>
<evidence type="ECO:0000259" key="6">
    <source>
        <dbReference type="Pfam" id="PF08281"/>
    </source>
</evidence>
<feature type="domain" description="RNA polymerase sigma factor 70 region 4 type 2" evidence="6">
    <location>
        <begin position="128"/>
        <end position="179"/>
    </location>
</feature>
<keyword evidence="3" id="KW-0731">Sigma factor</keyword>
<dbReference type="InterPro" id="IPR007627">
    <property type="entry name" value="RNA_pol_sigma70_r2"/>
</dbReference>
<dbReference type="EMBL" id="CP098755">
    <property type="protein sequence ID" value="USG66642.1"/>
    <property type="molecule type" value="Genomic_DNA"/>
</dbReference>
<dbReference type="InterPro" id="IPR039425">
    <property type="entry name" value="RNA_pol_sigma-70-like"/>
</dbReference>
<evidence type="ECO:0000313" key="8">
    <source>
        <dbReference type="Proteomes" id="UP001056500"/>
    </source>
</evidence>
<dbReference type="NCBIfam" id="TIGR02937">
    <property type="entry name" value="sigma70-ECF"/>
    <property type="match status" value="1"/>
</dbReference>
<dbReference type="Pfam" id="PF04542">
    <property type="entry name" value="Sigma70_r2"/>
    <property type="match status" value="1"/>
</dbReference>
<dbReference type="RefSeq" id="WP_251873750.1">
    <property type="nucleotide sequence ID" value="NZ_CP098755.1"/>
</dbReference>
<keyword evidence="4" id="KW-0804">Transcription</keyword>
<dbReference type="CDD" id="cd06171">
    <property type="entry name" value="Sigma70_r4"/>
    <property type="match status" value="1"/>
</dbReference>
<dbReference type="InterPro" id="IPR013249">
    <property type="entry name" value="RNA_pol_sigma70_r4_t2"/>
</dbReference>
<dbReference type="InterPro" id="IPR013325">
    <property type="entry name" value="RNA_pol_sigma_r2"/>
</dbReference>
<evidence type="ECO:0000256" key="1">
    <source>
        <dbReference type="ARBA" id="ARBA00010641"/>
    </source>
</evidence>
<evidence type="ECO:0000259" key="5">
    <source>
        <dbReference type="Pfam" id="PF04542"/>
    </source>
</evidence>